<organism evidence="1">
    <name type="scientific">Harvfovirus sp</name>
    <dbReference type="NCBI Taxonomy" id="2487768"/>
    <lineage>
        <taxon>Viruses</taxon>
        <taxon>Varidnaviria</taxon>
        <taxon>Bamfordvirae</taxon>
        <taxon>Nucleocytoviricota</taxon>
        <taxon>Megaviricetes</taxon>
        <taxon>Imitervirales</taxon>
        <taxon>Mimiviridae</taxon>
        <taxon>Klosneuvirinae</taxon>
    </lineage>
</organism>
<dbReference type="EMBL" id="MK072243">
    <property type="protein sequence ID" value="AYV80460.1"/>
    <property type="molecule type" value="Genomic_DNA"/>
</dbReference>
<proteinExistence type="predicted"/>
<sequence length="237" mass="28223">MQIKLEGFRILLHRVNGEDATYLLPVYSFICECNIKIYLMDMDLCIFRPKYYKKYNELREEKLSLAEYEKRMPCVSLTPDEKKGCKTHPRVDCWTITGYNPAVIYLEKIYYQPQTSQCWDELYESLKIAENFEIYWISAFAIDYWATCQYGWFQGGTVNFNLTRQGKEKFMLNARETKFLGRIQMEMDKLQTEVYGELTRYDVIKPLVNIVCEYSNSPLHTMGKIIEQLKHDIVKYT</sequence>
<evidence type="ECO:0000313" key="1">
    <source>
        <dbReference type="EMBL" id="AYV80460.1"/>
    </source>
</evidence>
<protein>
    <submittedName>
        <fullName evidence="1">Uncharacterized protein</fullName>
    </submittedName>
</protein>
<gene>
    <name evidence="1" type="ORF">Harvfovirus1_85</name>
</gene>
<accession>A0A3G5A009</accession>
<name>A0A3G5A009_9VIRU</name>
<reference evidence="1" key="1">
    <citation type="submission" date="2018-10" db="EMBL/GenBank/DDBJ databases">
        <title>Hidden diversity of soil giant viruses.</title>
        <authorList>
            <person name="Schulz F."/>
            <person name="Alteio L."/>
            <person name="Goudeau D."/>
            <person name="Ryan E.M."/>
            <person name="Malmstrom R.R."/>
            <person name="Blanchard J."/>
            <person name="Woyke T."/>
        </authorList>
    </citation>
    <scope>NUCLEOTIDE SEQUENCE</scope>
    <source>
        <strain evidence="1">HAV1</strain>
    </source>
</reference>